<name>A0A9D4G7T0_DREPO</name>
<evidence type="ECO:0000256" key="5">
    <source>
        <dbReference type="SAM" id="SignalP"/>
    </source>
</evidence>
<proteinExistence type="predicted"/>
<dbReference type="AlphaFoldDB" id="A0A9D4G7T0"/>
<keyword evidence="4" id="KW-1133">Transmembrane helix</keyword>
<comment type="caution">
    <text evidence="7">The sequence shown here is derived from an EMBL/GenBank/DDBJ whole genome shotgun (WGS) entry which is preliminary data.</text>
</comment>
<dbReference type="Proteomes" id="UP000828390">
    <property type="component" value="Unassembled WGS sequence"/>
</dbReference>
<evidence type="ECO:0000256" key="1">
    <source>
        <dbReference type="ARBA" id="ARBA00022729"/>
    </source>
</evidence>
<keyword evidence="1 5" id="KW-0732">Signal</keyword>
<feature type="signal peptide" evidence="5">
    <location>
        <begin position="1"/>
        <end position="19"/>
    </location>
</feature>
<keyword evidence="4" id="KW-0812">Transmembrane</keyword>
<protein>
    <recommendedName>
        <fullName evidence="6">UMOD/GP2/OIT3-like D8C domain-containing protein</fullName>
    </recommendedName>
</protein>
<feature type="chain" id="PRO_5038891027" description="UMOD/GP2/OIT3-like D8C domain-containing protein" evidence="5">
    <location>
        <begin position="20"/>
        <end position="245"/>
    </location>
</feature>
<sequence length="245" mass="27446">MSVKGTTLNFLFLIGYVLAIDDPCAAGHYREFPSQNIGARQEGCLSSVFEECDFYFNDTLWYTSFFGKLLTHCPRDRSCGSPLPVWIDGPYPNENDGLVNRTVCIKKESLCCSTILTMEIKNCSTFAVFRLPNVPSCPSAYCFESNLPCETTSTSTTTTTSTPVTHRTTEPHIPSSEYRPTTKPKEYINERPDLLIGMLIGGFVVLVSIATCVILYAKFWRKPQRISTDQYPVVITNSALPYKQP</sequence>
<dbReference type="Pfam" id="PF23283">
    <property type="entry name" value="D8C_UMOD"/>
    <property type="match status" value="1"/>
</dbReference>
<dbReference type="OrthoDB" id="2015116at2759"/>
<evidence type="ECO:0000256" key="2">
    <source>
        <dbReference type="ARBA" id="ARBA00023157"/>
    </source>
</evidence>
<accession>A0A9D4G7T0</accession>
<gene>
    <name evidence="7" type="ORF">DPMN_138703</name>
</gene>
<keyword evidence="4" id="KW-0472">Membrane</keyword>
<keyword evidence="2" id="KW-1015">Disulfide bond</keyword>
<evidence type="ECO:0000259" key="6">
    <source>
        <dbReference type="Pfam" id="PF23283"/>
    </source>
</evidence>
<dbReference type="InterPro" id="IPR057774">
    <property type="entry name" value="D8C_UMOD/GP2/OIT3-like"/>
</dbReference>
<evidence type="ECO:0000313" key="7">
    <source>
        <dbReference type="EMBL" id="KAH3810313.1"/>
    </source>
</evidence>
<organism evidence="7 8">
    <name type="scientific">Dreissena polymorpha</name>
    <name type="common">Zebra mussel</name>
    <name type="synonym">Mytilus polymorpha</name>
    <dbReference type="NCBI Taxonomy" id="45954"/>
    <lineage>
        <taxon>Eukaryota</taxon>
        <taxon>Metazoa</taxon>
        <taxon>Spiralia</taxon>
        <taxon>Lophotrochozoa</taxon>
        <taxon>Mollusca</taxon>
        <taxon>Bivalvia</taxon>
        <taxon>Autobranchia</taxon>
        <taxon>Heteroconchia</taxon>
        <taxon>Euheterodonta</taxon>
        <taxon>Imparidentia</taxon>
        <taxon>Neoheterodontei</taxon>
        <taxon>Myida</taxon>
        <taxon>Dreissenoidea</taxon>
        <taxon>Dreissenidae</taxon>
        <taxon>Dreissena</taxon>
    </lineage>
</organism>
<reference evidence="7" key="2">
    <citation type="submission" date="2020-11" db="EMBL/GenBank/DDBJ databases">
        <authorList>
            <person name="McCartney M.A."/>
            <person name="Auch B."/>
            <person name="Kono T."/>
            <person name="Mallez S."/>
            <person name="Becker A."/>
            <person name="Gohl D.M."/>
            <person name="Silverstein K.A.T."/>
            <person name="Koren S."/>
            <person name="Bechman K.B."/>
            <person name="Herman A."/>
            <person name="Abrahante J.E."/>
            <person name="Garbe J."/>
        </authorList>
    </citation>
    <scope>NUCLEOTIDE SEQUENCE</scope>
    <source>
        <strain evidence="7">Duluth1</strain>
        <tissue evidence="7">Whole animal</tissue>
    </source>
</reference>
<evidence type="ECO:0000313" key="8">
    <source>
        <dbReference type="Proteomes" id="UP000828390"/>
    </source>
</evidence>
<reference evidence="7" key="1">
    <citation type="journal article" date="2019" name="bioRxiv">
        <title>The Genome of the Zebra Mussel, Dreissena polymorpha: A Resource for Invasive Species Research.</title>
        <authorList>
            <person name="McCartney M.A."/>
            <person name="Auch B."/>
            <person name="Kono T."/>
            <person name="Mallez S."/>
            <person name="Zhang Y."/>
            <person name="Obille A."/>
            <person name="Becker A."/>
            <person name="Abrahante J.E."/>
            <person name="Garbe J."/>
            <person name="Badalamenti J.P."/>
            <person name="Herman A."/>
            <person name="Mangelson H."/>
            <person name="Liachko I."/>
            <person name="Sullivan S."/>
            <person name="Sone E.D."/>
            <person name="Koren S."/>
            <person name="Silverstein K.A.T."/>
            <person name="Beckman K.B."/>
            <person name="Gohl D.M."/>
        </authorList>
    </citation>
    <scope>NUCLEOTIDE SEQUENCE</scope>
    <source>
        <strain evidence="7">Duluth1</strain>
        <tissue evidence="7">Whole animal</tissue>
    </source>
</reference>
<feature type="region of interest" description="Disordered" evidence="3">
    <location>
        <begin position="154"/>
        <end position="183"/>
    </location>
</feature>
<feature type="compositionally biased region" description="Low complexity" evidence="3">
    <location>
        <begin position="154"/>
        <end position="166"/>
    </location>
</feature>
<evidence type="ECO:0000256" key="3">
    <source>
        <dbReference type="SAM" id="MobiDB-lite"/>
    </source>
</evidence>
<dbReference type="EMBL" id="JAIWYP010000006">
    <property type="protein sequence ID" value="KAH3810313.1"/>
    <property type="molecule type" value="Genomic_DNA"/>
</dbReference>
<keyword evidence="8" id="KW-1185">Reference proteome</keyword>
<feature type="transmembrane region" description="Helical" evidence="4">
    <location>
        <begin position="194"/>
        <end position="217"/>
    </location>
</feature>
<evidence type="ECO:0000256" key="4">
    <source>
        <dbReference type="SAM" id="Phobius"/>
    </source>
</evidence>
<feature type="domain" description="UMOD/GP2/OIT3-like D8C" evidence="6">
    <location>
        <begin position="72"/>
        <end position="142"/>
    </location>
</feature>